<organism evidence="4 5">
    <name type="scientific">Aedes aegypti</name>
    <name type="common">Yellowfever mosquito</name>
    <name type="synonym">Culex aegypti</name>
    <dbReference type="NCBI Taxonomy" id="7159"/>
    <lineage>
        <taxon>Eukaryota</taxon>
        <taxon>Metazoa</taxon>
        <taxon>Ecdysozoa</taxon>
        <taxon>Arthropoda</taxon>
        <taxon>Hexapoda</taxon>
        <taxon>Insecta</taxon>
        <taxon>Pterygota</taxon>
        <taxon>Neoptera</taxon>
        <taxon>Endopterygota</taxon>
        <taxon>Diptera</taxon>
        <taxon>Nematocera</taxon>
        <taxon>Culicoidea</taxon>
        <taxon>Culicidae</taxon>
        <taxon>Culicinae</taxon>
        <taxon>Aedini</taxon>
        <taxon>Aedes</taxon>
        <taxon>Stegomyia</taxon>
    </lineage>
</organism>
<dbReference type="InterPro" id="IPR012336">
    <property type="entry name" value="Thioredoxin-like_fold"/>
</dbReference>
<evidence type="ECO:0000259" key="3">
    <source>
        <dbReference type="Pfam" id="PF17172"/>
    </source>
</evidence>
<name>A0A6I8U1X0_AEDAE</name>
<feature type="compositionally biased region" description="Polar residues" evidence="1">
    <location>
        <begin position="332"/>
        <end position="341"/>
    </location>
</feature>
<dbReference type="InParanoid" id="A0A6I8U1X0"/>
<feature type="compositionally biased region" description="Polar residues" evidence="1">
    <location>
        <begin position="20"/>
        <end position="50"/>
    </location>
</feature>
<keyword evidence="5" id="KW-1185">Reference proteome</keyword>
<dbReference type="PANTHER" id="PTHR12289">
    <property type="entry name" value="METAXIN RELATED"/>
    <property type="match status" value="1"/>
</dbReference>
<evidence type="ECO:0000313" key="4">
    <source>
        <dbReference type="EnsemblMetazoa" id="AAEL022878-PA"/>
    </source>
</evidence>
<protein>
    <submittedName>
        <fullName evidence="4">Uncharacterized protein</fullName>
    </submittedName>
</protein>
<dbReference type="Pfam" id="PF17172">
    <property type="entry name" value="GST_N_4"/>
    <property type="match status" value="1"/>
</dbReference>
<dbReference type="InterPro" id="IPR033468">
    <property type="entry name" value="Metaxin_GST"/>
</dbReference>
<reference evidence="4 5" key="1">
    <citation type="submission" date="2017-06" db="EMBL/GenBank/DDBJ databases">
        <title>Aedes aegypti genome working group (AGWG) sequencing and assembly.</title>
        <authorList>
            <consortium name="Aedes aegypti Genome Working Group (AGWG)"/>
            <person name="Matthews B.J."/>
        </authorList>
    </citation>
    <scope>NUCLEOTIDE SEQUENCE [LARGE SCALE GENOMIC DNA]</scope>
    <source>
        <strain evidence="4 5">LVP_AGWG</strain>
    </source>
</reference>
<dbReference type="InterPro" id="IPR050931">
    <property type="entry name" value="Mito_Protein_Transport_Metaxin"/>
</dbReference>
<dbReference type="FunCoup" id="A0A6I8U1X0">
    <property type="interactions" value="737"/>
</dbReference>
<feature type="region of interest" description="Disordered" evidence="1">
    <location>
        <begin position="312"/>
        <end position="341"/>
    </location>
</feature>
<proteinExistence type="predicted"/>
<accession>A0A6I8U1X0</accession>
<dbReference type="OrthoDB" id="5809458at2759"/>
<dbReference type="Pfam" id="PF17171">
    <property type="entry name" value="GST_C_6"/>
    <property type="match status" value="1"/>
</dbReference>
<dbReference type="CDD" id="cd03054">
    <property type="entry name" value="GST_N_Metaxin"/>
    <property type="match status" value="1"/>
</dbReference>
<reference evidence="4" key="2">
    <citation type="submission" date="2020-05" db="UniProtKB">
        <authorList>
            <consortium name="EnsemblMetazoa"/>
        </authorList>
    </citation>
    <scope>IDENTIFICATION</scope>
    <source>
        <strain evidence="4">LVP_AGWG</strain>
    </source>
</reference>
<feature type="domain" description="Metaxin glutathione S-transferase" evidence="2">
    <location>
        <begin position="228"/>
        <end position="290"/>
    </location>
</feature>
<sequence>MENQKSEHLVDLGAGDGSLSPKNNDSDQVNTPLQDVPDQSTVDQETTENASPLIASDSGFAEETLSTPLIFLHLCGQCPSLPSFQSDCLKVLTWLRASDIPFRHFNHKLNLDGRFPTIEIGNDEITNSDHILTDLSRHLNRALDTPLSVEQQILAFSLGSLIEHTLVREHREWFRANRSELLQAYSIDLKKSWKKMLPTSLLQFLFKRSSSKTLNTSHAMAADTTTVMTMLSKLLGTQNFFFGEDTVCSLDVVAFAILAPILAISQEVQYGSRDKIKVNCENLVWFVERMKQRLYPDWDKLCDGQKEDTQETAEKLTDIDLNEENEIPPNKMEQSTMETAI</sequence>
<dbReference type="Proteomes" id="UP000008820">
    <property type="component" value="Chromosome 3"/>
</dbReference>
<feature type="compositionally biased region" description="Basic and acidic residues" evidence="1">
    <location>
        <begin position="1"/>
        <end position="10"/>
    </location>
</feature>
<feature type="domain" description="Thioredoxin-like fold" evidence="3">
    <location>
        <begin position="87"/>
        <end position="167"/>
    </location>
</feature>
<dbReference type="AlphaFoldDB" id="A0A6I8U1X0"/>
<dbReference type="PANTHER" id="PTHR12289:SF41">
    <property type="entry name" value="FAILED AXON CONNECTIONS-RELATED"/>
    <property type="match status" value="1"/>
</dbReference>
<evidence type="ECO:0000256" key="1">
    <source>
        <dbReference type="SAM" id="MobiDB-lite"/>
    </source>
</evidence>
<dbReference type="GO" id="GO:0005737">
    <property type="term" value="C:cytoplasm"/>
    <property type="evidence" value="ECO:0007669"/>
    <property type="project" value="TreeGrafter"/>
</dbReference>
<feature type="region of interest" description="Disordered" evidence="1">
    <location>
        <begin position="1"/>
        <end position="55"/>
    </location>
</feature>
<dbReference type="EnsemblMetazoa" id="AAEL022878-RA">
    <property type="protein sequence ID" value="AAEL022878-PA"/>
    <property type="gene ID" value="AAEL022878"/>
</dbReference>
<evidence type="ECO:0000313" key="5">
    <source>
        <dbReference type="Proteomes" id="UP000008820"/>
    </source>
</evidence>
<gene>
    <name evidence="4" type="primary">5578091</name>
</gene>
<evidence type="ECO:0000259" key="2">
    <source>
        <dbReference type="Pfam" id="PF17171"/>
    </source>
</evidence>